<organism evidence="2 3">
    <name type="scientific">Abeliophyllum distichum</name>
    <dbReference type="NCBI Taxonomy" id="126358"/>
    <lineage>
        <taxon>Eukaryota</taxon>
        <taxon>Viridiplantae</taxon>
        <taxon>Streptophyta</taxon>
        <taxon>Embryophyta</taxon>
        <taxon>Tracheophyta</taxon>
        <taxon>Spermatophyta</taxon>
        <taxon>Magnoliopsida</taxon>
        <taxon>eudicotyledons</taxon>
        <taxon>Gunneridae</taxon>
        <taxon>Pentapetalae</taxon>
        <taxon>asterids</taxon>
        <taxon>lamiids</taxon>
        <taxon>Lamiales</taxon>
        <taxon>Oleaceae</taxon>
        <taxon>Forsythieae</taxon>
        <taxon>Abeliophyllum</taxon>
    </lineage>
</organism>
<evidence type="ECO:0000313" key="3">
    <source>
        <dbReference type="Proteomes" id="UP001604336"/>
    </source>
</evidence>
<dbReference type="AlphaFoldDB" id="A0ABD1QIT1"/>
<reference evidence="3" key="1">
    <citation type="submission" date="2024-07" db="EMBL/GenBank/DDBJ databases">
        <title>Two chromosome-level genome assemblies of Korean endemic species Abeliophyllum distichum and Forsythia ovata (Oleaceae).</title>
        <authorList>
            <person name="Jang H."/>
        </authorList>
    </citation>
    <scope>NUCLEOTIDE SEQUENCE [LARGE SCALE GENOMIC DNA]</scope>
</reference>
<dbReference type="EMBL" id="JBFOLK010000011">
    <property type="protein sequence ID" value="KAL2476115.1"/>
    <property type="molecule type" value="Genomic_DNA"/>
</dbReference>
<dbReference type="Proteomes" id="UP001604336">
    <property type="component" value="Unassembled WGS sequence"/>
</dbReference>
<proteinExistence type="predicted"/>
<protein>
    <submittedName>
        <fullName evidence="2">Embryo defective</fullName>
    </submittedName>
</protein>
<evidence type="ECO:0000313" key="2">
    <source>
        <dbReference type="EMBL" id="KAL2476115.1"/>
    </source>
</evidence>
<name>A0ABD1QIT1_9LAMI</name>
<comment type="caution">
    <text evidence="2">The sequence shown here is derived from an EMBL/GenBank/DDBJ whole genome shotgun (WGS) entry which is preliminary data.</text>
</comment>
<evidence type="ECO:0000256" key="1">
    <source>
        <dbReference type="SAM" id="MobiDB-lite"/>
    </source>
</evidence>
<keyword evidence="3" id="KW-1185">Reference proteome</keyword>
<feature type="compositionally biased region" description="Low complexity" evidence="1">
    <location>
        <begin position="105"/>
        <end position="118"/>
    </location>
</feature>
<feature type="region of interest" description="Disordered" evidence="1">
    <location>
        <begin position="105"/>
        <end position="125"/>
    </location>
</feature>
<sequence>MTSMSTQIFGGHLGNFELTASSLVNNGIVEQTDIDVNEGSYFSRLGTPLASNILKNTPSEFSSRMSASRPEIPLTRELSISLSRKFPDQLEDLKNFPIQTPMIGSPAGASGSGISTPGYANTPSSTGHLAFGSRVTLAFYS</sequence>
<accession>A0ABD1QIT1</accession>
<gene>
    <name evidence="2" type="ORF">Adt_36851</name>
</gene>